<keyword evidence="2" id="KW-1185">Reference proteome</keyword>
<reference evidence="1 2" key="1">
    <citation type="journal article" date="2006" name="Int. J. Syst. Evol. Microbiol.">
        <title>Chryseobacterium hispanicum sp. nov., isolated from the drinking water distribution system of Sevilla, Spain.</title>
        <authorList>
            <person name="Gallego V."/>
            <person name="Garcia M.T."/>
            <person name="Ventosa A."/>
        </authorList>
    </citation>
    <scope>NUCLEOTIDE SEQUENCE [LARGE SCALE GENOMIC DNA]</scope>
    <source>
        <strain evidence="1 2">KCTC 22104</strain>
    </source>
</reference>
<dbReference type="EMBL" id="QNUG01000030">
    <property type="protein sequence ID" value="REC69078.1"/>
    <property type="molecule type" value="Genomic_DNA"/>
</dbReference>
<gene>
    <name evidence="1" type="ORF">DRF58_13025</name>
</gene>
<evidence type="ECO:0000313" key="1">
    <source>
        <dbReference type="EMBL" id="REC69078.1"/>
    </source>
</evidence>
<dbReference type="RefSeq" id="WP_116036072.1">
    <property type="nucleotide sequence ID" value="NZ_JBHLVV010000095.1"/>
</dbReference>
<dbReference type="Proteomes" id="UP000256326">
    <property type="component" value="Unassembled WGS sequence"/>
</dbReference>
<organism evidence="1 2">
    <name type="scientific">Epilithonimonas hispanica</name>
    <dbReference type="NCBI Taxonomy" id="358687"/>
    <lineage>
        <taxon>Bacteria</taxon>
        <taxon>Pseudomonadati</taxon>
        <taxon>Bacteroidota</taxon>
        <taxon>Flavobacteriia</taxon>
        <taxon>Flavobacteriales</taxon>
        <taxon>Weeksellaceae</taxon>
        <taxon>Chryseobacterium group</taxon>
        <taxon>Epilithonimonas</taxon>
    </lineage>
</organism>
<dbReference type="AlphaFoldDB" id="A0A3D9CTV9"/>
<comment type="caution">
    <text evidence="1">The sequence shown here is derived from an EMBL/GenBank/DDBJ whole genome shotgun (WGS) entry which is preliminary data.</text>
</comment>
<protein>
    <submittedName>
        <fullName evidence="1">Uncharacterized protein</fullName>
    </submittedName>
</protein>
<dbReference type="OrthoDB" id="1488700at2"/>
<proteinExistence type="predicted"/>
<name>A0A3D9CTV9_9FLAO</name>
<accession>A0A3D9CTV9</accession>
<sequence>MNQTGFLTLSGTQSFGLLAQNQGVTINPEYVTGVYPGGVTTGSPTDIITTTTGSNGYALLEAPINGNGNTYRLNMEYVMGNNPPSESKYFNVRVESIGSGAMIYENSIVVPGRLDTGHVAPFQVMFTTIADSASIGVGYRIIFRVDTAASTGLQNNIGVRMVDIARINQ</sequence>
<evidence type="ECO:0000313" key="2">
    <source>
        <dbReference type="Proteomes" id="UP000256326"/>
    </source>
</evidence>